<gene>
    <name evidence="1" type="ORF">B296_00008134</name>
</gene>
<evidence type="ECO:0000313" key="1">
    <source>
        <dbReference type="EMBL" id="RRT52405.1"/>
    </source>
</evidence>
<proteinExistence type="predicted"/>
<evidence type="ECO:0000313" key="2">
    <source>
        <dbReference type="Proteomes" id="UP000287651"/>
    </source>
</evidence>
<comment type="caution">
    <text evidence="1">The sequence shown here is derived from an EMBL/GenBank/DDBJ whole genome shotgun (WGS) entry which is preliminary data.</text>
</comment>
<reference evidence="1 2" key="1">
    <citation type="journal article" date="2014" name="Agronomy (Basel)">
        <title>A Draft Genome Sequence for Ensete ventricosum, the Drought-Tolerant Tree Against Hunger.</title>
        <authorList>
            <person name="Harrison J."/>
            <person name="Moore K.A."/>
            <person name="Paszkiewicz K."/>
            <person name="Jones T."/>
            <person name="Grant M."/>
            <person name="Ambacheew D."/>
            <person name="Muzemil S."/>
            <person name="Studholme D.J."/>
        </authorList>
    </citation>
    <scope>NUCLEOTIDE SEQUENCE [LARGE SCALE GENOMIC DNA]</scope>
</reference>
<dbReference type="Proteomes" id="UP000287651">
    <property type="component" value="Unassembled WGS sequence"/>
</dbReference>
<protein>
    <submittedName>
        <fullName evidence="1">Uncharacterized protein</fullName>
    </submittedName>
</protein>
<accession>A0A426YKW6</accession>
<sequence length="71" mass="7681">MTMGGVPEEMLLPSLPHFAAGSWVMLLLKPEILRSFRPTDDSSDSESCVGSRRGSGWRVKVSSGFVLIPSS</sequence>
<dbReference type="AlphaFoldDB" id="A0A426YKW6"/>
<organism evidence="1 2">
    <name type="scientific">Ensete ventricosum</name>
    <name type="common">Abyssinian banana</name>
    <name type="synonym">Musa ensete</name>
    <dbReference type="NCBI Taxonomy" id="4639"/>
    <lineage>
        <taxon>Eukaryota</taxon>
        <taxon>Viridiplantae</taxon>
        <taxon>Streptophyta</taxon>
        <taxon>Embryophyta</taxon>
        <taxon>Tracheophyta</taxon>
        <taxon>Spermatophyta</taxon>
        <taxon>Magnoliopsida</taxon>
        <taxon>Liliopsida</taxon>
        <taxon>Zingiberales</taxon>
        <taxon>Musaceae</taxon>
        <taxon>Ensete</taxon>
    </lineage>
</organism>
<name>A0A426YKW6_ENSVE</name>
<dbReference type="EMBL" id="AMZH03011685">
    <property type="protein sequence ID" value="RRT52405.1"/>
    <property type="molecule type" value="Genomic_DNA"/>
</dbReference>